<reference evidence="15" key="2">
    <citation type="journal article" date="2023" name="Science">
        <title>Genomic signatures of disease resistance in endangered staghorn corals.</title>
        <authorList>
            <person name="Vollmer S.V."/>
            <person name="Selwyn J.D."/>
            <person name="Despard B.A."/>
            <person name="Roesel C.L."/>
        </authorList>
    </citation>
    <scope>NUCLEOTIDE SEQUENCE</scope>
    <source>
        <strain evidence="15">K2</strain>
    </source>
</reference>
<comment type="pathway">
    <text evidence="12">Isoprenoid biosynthesis; isopentenyl diphosphate biosynthesis via mevalonate pathway; isopentenyl diphosphate from (R)-mevalonate: step 1/3.</text>
</comment>
<keyword evidence="5" id="KW-0444">Lipid biosynthesis</keyword>
<dbReference type="EMBL" id="JARQWQ010000001">
    <property type="protein sequence ID" value="KAK2574166.1"/>
    <property type="molecule type" value="Genomic_DNA"/>
</dbReference>
<comment type="caution">
    <text evidence="15">The sequence shown here is derived from an EMBL/GenBank/DDBJ whole genome shotgun (WGS) entry which is preliminary data.</text>
</comment>
<dbReference type="GO" id="GO:0005524">
    <property type="term" value="F:ATP binding"/>
    <property type="evidence" value="ECO:0007669"/>
    <property type="project" value="UniProtKB-KW"/>
</dbReference>
<dbReference type="InterPro" id="IPR006204">
    <property type="entry name" value="GHMP_kinase_N_dom"/>
</dbReference>
<evidence type="ECO:0000256" key="2">
    <source>
        <dbReference type="ARBA" id="ARBA00006495"/>
    </source>
</evidence>
<evidence type="ECO:0000259" key="14">
    <source>
        <dbReference type="Pfam" id="PF08544"/>
    </source>
</evidence>
<evidence type="ECO:0000256" key="6">
    <source>
        <dbReference type="ARBA" id="ARBA00022679"/>
    </source>
</evidence>
<dbReference type="EC" id="2.7.1.36" evidence="3"/>
<dbReference type="InterPro" id="IPR020568">
    <property type="entry name" value="Ribosomal_Su5_D2-typ_SF"/>
</dbReference>
<evidence type="ECO:0000256" key="3">
    <source>
        <dbReference type="ARBA" id="ARBA00012103"/>
    </source>
</evidence>
<dbReference type="Pfam" id="PF00288">
    <property type="entry name" value="GHMP_kinases_N"/>
    <property type="match status" value="1"/>
</dbReference>
<dbReference type="Gene3D" id="3.30.230.10">
    <property type="match status" value="1"/>
</dbReference>
<evidence type="ECO:0000256" key="4">
    <source>
        <dbReference type="ARBA" id="ARBA00022490"/>
    </source>
</evidence>
<dbReference type="PANTHER" id="PTHR43290:SF2">
    <property type="entry name" value="MEVALONATE KINASE"/>
    <property type="match status" value="1"/>
</dbReference>
<feature type="domain" description="GHMP kinase C-terminal" evidence="14">
    <location>
        <begin position="274"/>
        <end position="324"/>
    </location>
</feature>
<keyword evidence="4" id="KW-0963">Cytoplasm</keyword>
<feature type="domain" description="GHMP kinase N-terminal" evidence="13">
    <location>
        <begin position="121"/>
        <end position="176"/>
    </location>
</feature>
<dbReference type="SUPFAM" id="SSF55060">
    <property type="entry name" value="GHMP Kinase, C-terminal domain"/>
    <property type="match status" value="1"/>
</dbReference>
<dbReference type="PRINTS" id="PR00959">
    <property type="entry name" value="MEVGALKINASE"/>
</dbReference>
<dbReference type="AlphaFoldDB" id="A0AAD9R6W7"/>
<evidence type="ECO:0000256" key="7">
    <source>
        <dbReference type="ARBA" id="ARBA00022741"/>
    </source>
</evidence>
<keyword evidence="6" id="KW-0808">Transferase</keyword>
<dbReference type="GO" id="GO:0006695">
    <property type="term" value="P:cholesterol biosynthetic process"/>
    <property type="evidence" value="ECO:0007669"/>
    <property type="project" value="TreeGrafter"/>
</dbReference>
<sequence length="446" mass="47949">MRFRAVKATAPGKIILHGEHAVVYGKKAVATSIGLRTTVTLEPQANDCVTLSLLNFNASCKWKQDELQEDVRKLLDADLSCRTQQGSHLFAKFVDQCTIPDVKSNLIKDAVSVFVFLLGSIMEDLKSLPSFTLEVDSSIPVGSGLGSSAAYSACLSTALLTVAGKIVSQKAMSDASLDCSVSGDVLTTPETVSLSSEDLALINKWSLEAEKLVHGKPSGIDNSICTYGGALTYQDGVIEHLSRIPKLKIILIDTKVVRSTKNLISGLRERYQQKLIDLNQKLLVTLGVSHNSLDKLCSVTAKYGMHSKLTGAGGGGCAFTLVTPGTVYVERDRRAIWPVFSFVKCVSLNTIELSPGTCEKSLGDVTGELANQGFEVWDTCLASVKPLLETAKFCCVNIRAPEHAKVLVLRDLGSPSSPQPSPGCVPFNIKVRAQLLKSCYCGKHAQ</sequence>
<dbReference type="Pfam" id="PF08544">
    <property type="entry name" value="GHMP_kinases_C"/>
    <property type="match status" value="1"/>
</dbReference>
<evidence type="ECO:0000256" key="1">
    <source>
        <dbReference type="ARBA" id="ARBA00004496"/>
    </source>
</evidence>
<comment type="similarity">
    <text evidence="2">Belongs to the GHMP kinase family. Mevalonate kinase subfamily.</text>
</comment>
<keyword evidence="10" id="KW-0460">Magnesium</keyword>
<evidence type="ECO:0000256" key="11">
    <source>
        <dbReference type="ARBA" id="ARBA00023098"/>
    </source>
</evidence>
<organism evidence="15 16">
    <name type="scientific">Acropora cervicornis</name>
    <name type="common">Staghorn coral</name>
    <dbReference type="NCBI Taxonomy" id="6130"/>
    <lineage>
        <taxon>Eukaryota</taxon>
        <taxon>Metazoa</taxon>
        <taxon>Cnidaria</taxon>
        <taxon>Anthozoa</taxon>
        <taxon>Hexacorallia</taxon>
        <taxon>Scleractinia</taxon>
        <taxon>Astrocoeniina</taxon>
        <taxon>Acroporidae</taxon>
        <taxon>Acropora</taxon>
    </lineage>
</organism>
<protein>
    <recommendedName>
        <fullName evidence="3">mevalonate kinase</fullName>
        <ecNumber evidence="3">2.7.1.36</ecNumber>
    </recommendedName>
</protein>
<dbReference type="Proteomes" id="UP001249851">
    <property type="component" value="Unassembled WGS sequence"/>
</dbReference>
<dbReference type="GO" id="GO:0019287">
    <property type="term" value="P:isopentenyl diphosphate biosynthetic process, mevalonate pathway"/>
    <property type="evidence" value="ECO:0007669"/>
    <property type="project" value="TreeGrafter"/>
</dbReference>
<proteinExistence type="inferred from homology"/>
<evidence type="ECO:0000256" key="9">
    <source>
        <dbReference type="ARBA" id="ARBA00022840"/>
    </source>
</evidence>
<dbReference type="SUPFAM" id="SSF54211">
    <property type="entry name" value="Ribosomal protein S5 domain 2-like"/>
    <property type="match status" value="1"/>
</dbReference>
<dbReference type="GO" id="GO:0005829">
    <property type="term" value="C:cytosol"/>
    <property type="evidence" value="ECO:0007669"/>
    <property type="project" value="TreeGrafter"/>
</dbReference>
<keyword evidence="16" id="KW-1185">Reference proteome</keyword>
<evidence type="ECO:0000313" key="16">
    <source>
        <dbReference type="Proteomes" id="UP001249851"/>
    </source>
</evidence>
<name>A0AAD9R6W7_ACRCE</name>
<evidence type="ECO:0000313" key="15">
    <source>
        <dbReference type="EMBL" id="KAK2574166.1"/>
    </source>
</evidence>
<dbReference type="InterPro" id="IPR013750">
    <property type="entry name" value="GHMP_kinase_C_dom"/>
</dbReference>
<dbReference type="InterPro" id="IPR014721">
    <property type="entry name" value="Ribsml_uS5_D2-typ_fold_subgr"/>
</dbReference>
<evidence type="ECO:0000259" key="13">
    <source>
        <dbReference type="Pfam" id="PF00288"/>
    </source>
</evidence>
<comment type="subcellular location">
    <subcellularLocation>
        <location evidence="1">Cytoplasm</location>
    </subcellularLocation>
</comment>
<dbReference type="PROSITE" id="PS00627">
    <property type="entry name" value="GHMP_KINASES_ATP"/>
    <property type="match status" value="1"/>
</dbReference>
<dbReference type="InterPro" id="IPR006203">
    <property type="entry name" value="GHMP_knse_ATP-bd_CS"/>
</dbReference>
<gene>
    <name evidence="15" type="ORF">P5673_000301</name>
</gene>
<dbReference type="InterPro" id="IPR036554">
    <property type="entry name" value="GHMP_kinase_C_sf"/>
</dbReference>
<evidence type="ECO:0000256" key="8">
    <source>
        <dbReference type="ARBA" id="ARBA00022777"/>
    </source>
</evidence>
<keyword evidence="9" id="KW-0067">ATP-binding</keyword>
<dbReference type="Gene3D" id="3.30.70.890">
    <property type="entry name" value="GHMP kinase, C-terminal domain"/>
    <property type="match status" value="1"/>
</dbReference>
<reference evidence="15" key="1">
    <citation type="journal article" date="2023" name="G3 (Bethesda)">
        <title>Whole genome assembly and annotation of the endangered Caribbean coral Acropora cervicornis.</title>
        <authorList>
            <person name="Selwyn J.D."/>
            <person name="Vollmer S.V."/>
        </authorList>
    </citation>
    <scope>NUCLEOTIDE SEQUENCE</scope>
    <source>
        <strain evidence="15">K2</strain>
    </source>
</reference>
<dbReference type="GO" id="GO:0004496">
    <property type="term" value="F:mevalonate kinase activity"/>
    <property type="evidence" value="ECO:0007669"/>
    <property type="project" value="UniProtKB-EC"/>
</dbReference>
<keyword evidence="8 15" id="KW-0418">Kinase</keyword>
<accession>A0AAD9R6W7</accession>
<evidence type="ECO:0000256" key="12">
    <source>
        <dbReference type="ARBA" id="ARBA00029438"/>
    </source>
</evidence>
<evidence type="ECO:0000256" key="5">
    <source>
        <dbReference type="ARBA" id="ARBA00022516"/>
    </source>
</evidence>
<dbReference type="PANTHER" id="PTHR43290">
    <property type="entry name" value="MEVALONATE KINASE"/>
    <property type="match status" value="1"/>
</dbReference>
<keyword evidence="11" id="KW-0443">Lipid metabolism</keyword>
<dbReference type="InterPro" id="IPR006205">
    <property type="entry name" value="Mev_gal_kin"/>
</dbReference>
<keyword evidence="7" id="KW-0547">Nucleotide-binding</keyword>
<evidence type="ECO:0000256" key="10">
    <source>
        <dbReference type="ARBA" id="ARBA00022842"/>
    </source>
</evidence>